<protein>
    <recommendedName>
        <fullName evidence="5">Leucine rich repeat-containing protein</fullName>
    </recommendedName>
</protein>
<accession>A0A927U5X4</accession>
<feature type="compositionally biased region" description="Acidic residues" evidence="1">
    <location>
        <begin position="51"/>
        <end position="114"/>
    </location>
</feature>
<feature type="chain" id="PRO_5037415052" description="Leucine rich repeat-containing protein" evidence="2">
    <location>
        <begin position="34"/>
        <end position="1457"/>
    </location>
</feature>
<keyword evidence="2" id="KW-0732">Signal</keyword>
<dbReference type="PANTHER" id="PTHR45661">
    <property type="entry name" value="SURFACE ANTIGEN"/>
    <property type="match status" value="1"/>
</dbReference>
<evidence type="ECO:0000256" key="2">
    <source>
        <dbReference type="SAM" id="SignalP"/>
    </source>
</evidence>
<reference evidence="3" key="1">
    <citation type="submission" date="2019-04" db="EMBL/GenBank/DDBJ databases">
        <title>Evolution of Biomass-Degrading Anaerobic Consortia Revealed by Metagenomics.</title>
        <authorList>
            <person name="Peng X."/>
        </authorList>
    </citation>
    <scope>NUCLEOTIDE SEQUENCE</scope>
    <source>
        <strain evidence="3">SIG311</strain>
    </source>
</reference>
<name>A0A927U5X4_9FIRM</name>
<dbReference type="Pfam" id="PF13306">
    <property type="entry name" value="LRR_5"/>
    <property type="match status" value="2"/>
</dbReference>
<gene>
    <name evidence="3" type="ORF">E7272_03225</name>
</gene>
<dbReference type="InterPro" id="IPR053139">
    <property type="entry name" value="Surface_bspA-like"/>
</dbReference>
<dbReference type="Gene3D" id="3.80.10.10">
    <property type="entry name" value="Ribonuclease Inhibitor"/>
    <property type="match status" value="2"/>
</dbReference>
<proteinExistence type="predicted"/>
<dbReference type="Proteomes" id="UP000766246">
    <property type="component" value="Unassembled WGS sequence"/>
</dbReference>
<sequence length="1457" mass="162408">MKMFRKCKSMALMLLVAMQVFSVIFSDVTTVYAAEVTDNEETVTEASSEQNIDEEIEAPDSSDNSEDISQENSEEISNDNPEDEQSEEQADVEEVEETAPATEDEEEIKEGEETVEVEDFAKEHTAEELELLAEEIDAEQKLLAAAGNASTVKASGAVTSTINYRYDSATSTLYLTGKGAMPDLKPDSNKLPDFVSAINGKSVNIVIDEGITSIGKYNFIFPSNIKSIKLPGTLTKIGDYAFFFERFSKNQELCISASVKTIGVKAFYGCGNLKAVVFKGNMPTFGANAFGCVNAVAYYPTDNKTYTKSKMDAASKQFDYVEWRTAETVGKSGKCGSVNWSYDEKSKTLTISGDGPMGDYTNTNKAPWYDMALTNVIINPGITRIGNYAFNNMEIVNIRIPNTIKQVGDYAFLNAECGYGSTEVAFPLINASSFTEIGEGAFQNARFYATTATVLDLSNATVISERAFYKCYVGRKENTATFPLKLSNNLRRIEDQAFEGATFIKGQLILPSNITYIGDRAFYDDEGITGTLTLPDTLSEVNCNSFAEMGISTVNVGNGVKNIMASAFYDNRNLQEITIGKNVEFIGTRAFEINNSNVVKCNFYCKAPRYGHYAFSKINALIYSEDASWDKYEVDDFACAYQGSTIEFKSKLVPITLKYFNDKYKPCTTQTVINVRKNSVYQKKNLPTSVNINGQDRTIKSWYRDGALKLEFPSYMTVSGPMELYAHYTEDKVTPEHTVNPLIMAKMGFKSNADVPKGIWVYCDETVEYTGKPIKPCLRVFYYTRELSEGKDYTVTYSKNVNAGKASYTIQGKGSYSGKKTGEFEILPINIDSHNYFAEYKDNTLTTVELAYNGKVQKPKITVRKAGYDRKEYLTENKDYIVKYIGTDKTDANTYNKDAFKAVGKYKVEIIGKGNYKGSLVCHVKIENKIDISKCKITLPKLSGNYDSKISSLDKPFVEYQGKSLLMDKDWSYTYLMDSDAGYITYTFNGISAGRCVGTVVKKAKIKGKNISTVYVELDTDMDPADVQYSYSDILKVYTDKGAALKKDSSKLLRYGFDYKVEVLETKGKFKVKLRAGDYPTVGCRYIGHKVVEFKSKKYKDISNCSIKAMPITVTEAKLGNPILDVRLNGKKLTPNVDYRYNLSQSISKPSNGAVVYFDAEVEGIGNYCGKKAFSGKVTKISLASAKVVKSASEINIKKGLVIIYEEKVFKPEAIINPEFEIRYYYTDASSGKTNYQVLNKRDDYYLHMPTSRKPGKAQLTIEGCNAWTGKKTLTYMIDKYATSDVSNSGCGVLEKKVGVNIPTDLNLLHNGTILKPGVDYTIEKTIYRDSEAKIPVKQTEVVKAGTQLYAAINFKGNYQPDRRIIRFTVVKNTIKSGKATIADRVYDYDTSKNRPRVEDVTLVVNGKTLPKDSYYILNYSDISKAGTVTVIIQGIPSKGYVGRIKATYKLTKKNFN</sequence>
<feature type="signal peptide" evidence="2">
    <location>
        <begin position="1"/>
        <end position="33"/>
    </location>
</feature>
<dbReference type="EMBL" id="SVER01000006">
    <property type="protein sequence ID" value="MBE5918834.1"/>
    <property type="molecule type" value="Genomic_DNA"/>
</dbReference>
<evidence type="ECO:0008006" key="5">
    <source>
        <dbReference type="Google" id="ProtNLM"/>
    </source>
</evidence>
<comment type="caution">
    <text evidence="3">The sequence shown here is derived from an EMBL/GenBank/DDBJ whole genome shotgun (WGS) entry which is preliminary data.</text>
</comment>
<dbReference type="InterPro" id="IPR026906">
    <property type="entry name" value="LRR_5"/>
</dbReference>
<dbReference type="InterPro" id="IPR032675">
    <property type="entry name" value="LRR_dom_sf"/>
</dbReference>
<evidence type="ECO:0000313" key="4">
    <source>
        <dbReference type="Proteomes" id="UP000766246"/>
    </source>
</evidence>
<dbReference type="PANTHER" id="PTHR45661:SF3">
    <property type="entry name" value="IG-LIKE DOMAIN-CONTAINING PROTEIN"/>
    <property type="match status" value="1"/>
</dbReference>
<evidence type="ECO:0000256" key="1">
    <source>
        <dbReference type="SAM" id="MobiDB-lite"/>
    </source>
</evidence>
<feature type="region of interest" description="Disordered" evidence="1">
    <location>
        <begin position="39"/>
        <end position="114"/>
    </location>
</feature>
<evidence type="ECO:0000313" key="3">
    <source>
        <dbReference type="EMBL" id="MBE5918834.1"/>
    </source>
</evidence>
<organism evidence="3 4">
    <name type="scientific">Pseudobutyrivibrio ruminis</name>
    <dbReference type="NCBI Taxonomy" id="46206"/>
    <lineage>
        <taxon>Bacteria</taxon>
        <taxon>Bacillati</taxon>
        <taxon>Bacillota</taxon>
        <taxon>Clostridia</taxon>
        <taxon>Lachnospirales</taxon>
        <taxon>Lachnospiraceae</taxon>
        <taxon>Pseudobutyrivibrio</taxon>
    </lineage>
</organism>